<reference evidence="19" key="1">
    <citation type="submission" date="2017-09" db="EMBL/GenBank/DDBJ databases">
        <title>Depth-based differentiation of microbial function through sediment-hosted aquifers and enrichment of novel symbionts in the deep terrestrial subsurface.</title>
        <authorList>
            <person name="Probst A.J."/>
            <person name="Ladd B."/>
            <person name="Jarett J.K."/>
            <person name="Geller-Mcgrath D.E."/>
            <person name="Sieber C.M.K."/>
            <person name="Emerson J.B."/>
            <person name="Anantharaman K."/>
            <person name="Thomas B.C."/>
            <person name="Malmstrom R."/>
            <person name="Stieglmeier M."/>
            <person name="Klingl A."/>
            <person name="Woyke T."/>
            <person name="Ryan C.M."/>
            <person name="Banfield J.F."/>
        </authorList>
    </citation>
    <scope>NUCLEOTIDE SEQUENCE [LARGE SCALE GENOMIC DNA]</scope>
</reference>
<evidence type="ECO:0000256" key="2">
    <source>
        <dbReference type="ARBA" id="ARBA00004691"/>
    </source>
</evidence>
<evidence type="ECO:0000256" key="15">
    <source>
        <dbReference type="ARBA" id="ARBA00031446"/>
    </source>
</evidence>
<evidence type="ECO:0000256" key="5">
    <source>
        <dbReference type="ARBA" id="ARBA00016895"/>
    </source>
</evidence>
<dbReference type="PANTHER" id="PTHR36701">
    <property type="entry name" value="EPOXYQUEUOSINE REDUCTASE QUEH"/>
    <property type="match status" value="1"/>
</dbReference>
<keyword evidence="10 17" id="KW-0560">Oxidoreductase</keyword>
<comment type="pathway">
    <text evidence="2 17">tRNA modification; tRNA-queuosine biosynthesis.</text>
</comment>
<evidence type="ECO:0000256" key="17">
    <source>
        <dbReference type="HAMAP-Rule" id="MF_02089"/>
    </source>
</evidence>
<evidence type="ECO:0000256" key="16">
    <source>
        <dbReference type="ARBA" id="ARBA00047415"/>
    </source>
</evidence>
<sequence>MKKVLLHICCGSCACYPYQRLKEEGFEVTGFWYNPNIQPYQEYQRRLMATGYFAQNASLKLIANTDYPLKDFLKGILQKDAFEKVRCPFCYQMRMEEAAKIAKEKNFDYFTTTSLYSKFQQHNLIKKMGEELSKKYGVNFYYEDFRKGWKEGIAISKKMGLYQQNYCGCIFSEAERYKPQINKFLTTN</sequence>
<dbReference type="EC" id="1.17.99.6" evidence="4 17"/>
<protein>
    <recommendedName>
        <fullName evidence="5 17">Epoxyqueuosine reductase QueH</fullName>
        <ecNumber evidence="4 17">1.17.99.6</ecNumber>
    </recommendedName>
    <alternativeName>
        <fullName evidence="15 17">Queuosine biosynthesis protein QueH</fullName>
    </alternativeName>
</protein>
<dbReference type="UniPathway" id="UPA00392"/>
<keyword evidence="8 17" id="KW-0479">Metal-binding</keyword>
<evidence type="ECO:0000256" key="6">
    <source>
        <dbReference type="ARBA" id="ARBA00022485"/>
    </source>
</evidence>
<feature type="binding site" evidence="17">
    <location>
        <position position="9"/>
    </location>
    <ligand>
        <name>[4Fe-4S] cluster</name>
        <dbReference type="ChEBI" id="CHEBI:49883"/>
    </ligand>
</feature>
<dbReference type="PANTHER" id="PTHR36701:SF1">
    <property type="entry name" value="EPOXYQUEUOSINE REDUCTASE QUEH"/>
    <property type="match status" value="1"/>
</dbReference>
<evidence type="ECO:0000313" key="19">
    <source>
        <dbReference type="Proteomes" id="UP000228886"/>
    </source>
</evidence>
<feature type="binding site" evidence="17">
    <location>
        <position position="10"/>
    </location>
    <ligand>
        <name>[4Fe-4S] cluster</name>
        <dbReference type="ChEBI" id="CHEBI:49883"/>
    </ligand>
</feature>
<keyword evidence="13 17" id="KW-1015">Disulfide bond</keyword>
<gene>
    <name evidence="17" type="primary">queH</name>
    <name evidence="18" type="ORF">COS11_03135</name>
</gene>
<keyword evidence="6 17" id="KW-0004">4Fe-4S</keyword>
<comment type="similarity">
    <text evidence="3 17">Belongs to the QueH family.</text>
</comment>
<evidence type="ECO:0000256" key="9">
    <source>
        <dbReference type="ARBA" id="ARBA00022785"/>
    </source>
</evidence>
<dbReference type="EMBL" id="PETL01000151">
    <property type="protein sequence ID" value="PIV64259.1"/>
    <property type="molecule type" value="Genomic_DNA"/>
</dbReference>
<dbReference type="GO" id="GO:0046872">
    <property type="term" value="F:metal ion binding"/>
    <property type="evidence" value="ECO:0007669"/>
    <property type="project" value="UniProtKB-KW"/>
</dbReference>
<evidence type="ECO:0000256" key="12">
    <source>
        <dbReference type="ARBA" id="ARBA00023014"/>
    </source>
</evidence>
<evidence type="ECO:0000256" key="8">
    <source>
        <dbReference type="ARBA" id="ARBA00022723"/>
    </source>
</evidence>
<comment type="function">
    <text evidence="1 17">Catalyzes the conversion of epoxyqueuosine (oQ) to queuosine (Q), which is a hypermodified base found in the wobble positions of tRNA(Asp), tRNA(Asn), tRNA(His) and tRNA(Tyr).</text>
</comment>
<feature type="disulfide bond" description="Redox-active" evidence="17">
    <location>
        <begin position="167"/>
        <end position="169"/>
    </location>
</feature>
<evidence type="ECO:0000256" key="13">
    <source>
        <dbReference type="ARBA" id="ARBA00023157"/>
    </source>
</evidence>
<dbReference type="Proteomes" id="UP000228886">
    <property type="component" value="Unassembled WGS sequence"/>
</dbReference>
<dbReference type="AlphaFoldDB" id="A0A2M7E968"/>
<feature type="binding site" evidence="17">
    <location>
        <position position="87"/>
    </location>
    <ligand>
        <name>[4Fe-4S] cluster</name>
        <dbReference type="ChEBI" id="CHEBI:49883"/>
    </ligand>
</feature>
<keyword evidence="11 17" id="KW-0408">Iron</keyword>
<evidence type="ECO:0000256" key="7">
    <source>
        <dbReference type="ARBA" id="ARBA00022694"/>
    </source>
</evidence>
<evidence type="ECO:0000256" key="10">
    <source>
        <dbReference type="ARBA" id="ARBA00023002"/>
    </source>
</evidence>
<dbReference type="Pfam" id="PF02677">
    <property type="entry name" value="QueH"/>
    <property type="match status" value="1"/>
</dbReference>
<dbReference type="GO" id="GO:0051539">
    <property type="term" value="F:4 iron, 4 sulfur cluster binding"/>
    <property type="evidence" value="ECO:0007669"/>
    <property type="project" value="UniProtKB-UniRule"/>
</dbReference>
<keyword evidence="14 17" id="KW-0676">Redox-active center</keyword>
<comment type="caution">
    <text evidence="18">The sequence shown here is derived from an EMBL/GenBank/DDBJ whole genome shotgun (WGS) entry which is preliminary data.</text>
</comment>
<evidence type="ECO:0000256" key="14">
    <source>
        <dbReference type="ARBA" id="ARBA00023284"/>
    </source>
</evidence>
<dbReference type="GO" id="GO:0052693">
    <property type="term" value="F:epoxyqueuosine reductase activity"/>
    <property type="evidence" value="ECO:0007669"/>
    <property type="project" value="UniProtKB-UniRule"/>
</dbReference>
<name>A0A2M7E968_9BACT</name>
<keyword evidence="9 17" id="KW-0671">Queuosine biosynthesis</keyword>
<feature type="binding site" evidence="17">
    <location>
        <position position="90"/>
    </location>
    <ligand>
        <name>[4Fe-4S] cluster</name>
        <dbReference type="ChEBI" id="CHEBI:49883"/>
    </ligand>
</feature>
<dbReference type="GO" id="GO:0008616">
    <property type="term" value="P:tRNA queuosine(34) biosynthetic process"/>
    <property type="evidence" value="ECO:0007669"/>
    <property type="project" value="UniProtKB-UniRule"/>
</dbReference>
<dbReference type="InterPro" id="IPR003828">
    <property type="entry name" value="QueH"/>
</dbReference>
<accession>A0A2M7E968</accession>
<evidence type="ECO:0000256" key="1">
    <source>
        <dbReference type="ARBA" id="ARBA00002268"/>
    </source>
</evidence>
<keyword evidence="12 17" id="KW-0411">Iron-sulfur</keyword>
<evidence type="ECO:0000256" key="11">
    <source>
        <dbReference type="ARBA" id="ARBA00023004"/>
    </source>
</evidence>
<dbReference type="HAMAP" id="MF_02089">
    <property type="entry name" value="QueH"/>
    <property type="match status" value="1"/>
</dbReference>
<organism evidence="18 19">
    <name type="scientific">bacterium (Candidatus Ratteibacteria) CG01_land_8_20_14_3_00_40_19</name>
    <dbReference type="NCBI Taxonomy" id="2014290"/>
    <lineage>
        <taxon>Bacteria</taxon>
        <taxon>Candidatus Ratteibacteria</taxon>
    </lineage>
</organism>
<keyword evidence="7 17" id="KW-0819">tRNA processing</keyword>
<evidence type="ECO:0000256" key="3">
    <source>
        <dbReference type="ARBA" id="ARBA00008207"/>
    </source>
</evidence>
<comment type="catalytic activity">
    <reaction evidence="16 17">
        <text>epoxyqueuosine(34) in tRNA + AH2 = queuosine(34) in tRNA + A + H2O</text>
        <dbReference type="Rhea" id="RHEA:32159"/>
        <dbReference type="Rhea" id="RHEA-COMP:18571"/>
        <dbReference type="Rhea" id="RHEA-COMP:18582"/>
        <dbReference type="ChEBI" id="CHEBI:13193"/>
        <dbReference type="ChEBI" id="CHEBI:15377"/>
        <dbReference type="ChEBI" id="CHEBI:17499"/>
        <dbReference type="ChEBI" id="CHEBI:194431"/>
        <dbReference type="ChEBI" id="CHEBI:194443"/>
        <dbReference type="EC" id="1.17.99.6"/>
    </reaction>
</comment>
<dbReference type="PROSITE" id="PS51257">
    <property type="entry name" value="PROKAR_LIPOPROTEIN"/>
    <property type="match status" value="1"/>
</dbReference>
<proteinExistence type="inferred from homology"/>
<evidence type="ECO:0000256" key="4">
    <source>
        <dbReference type="ARBA" id="ARBA00012622"/>
    </source>
</evidence>
<evidence type="ECO:0000313" key="18">
    <source>
        <dbReference type="EMBL" id="PIV64259.1"/>
    </source>
</evidence>